<dbReference type="OrthoDB" id="9132795at2"/>
<evidence type="ECO:0000259" key="3">
    <source>
        <dbReference type="Pfam" id="PF05433"/>
    </source>
</evidence>
<dbReference type="HOGENOM" id="CLU_094245_1_0_6"/>
<evidence type="ECO:0000256" key="2">
    <source>
        <dbReference type="ARBA" id="ARBA00023136"/>
    </source>
</evidence>
<dbReference type="InterPro" id="IPR008816">
    <property type="entry name" value="Gly_zipper_2TM_dom"/>
</dbReference>
<accession>B3PCS9</accession>
<evidence type="ECO:0000313" key="5">
    <source>
        <dbReference type="Proteomes" id="UP000001036"/>
    </source>
</evidence>
<keyword evidence="2" id="KW-0472">Membrane</keyword>
<dbReference type="AlphaFoldDB" id="B3PCS9"/>
<dbReference type="PANTHER" id="PTHR35603:SF2">
    <property type="entry name" value="OUTER MEMBRANE LIPOPROTEIN"/>
    <property type="match status" value="1"/>
</dbReference>
<evidence type="ECO:0000313" key="4">
    <source>
        <dbReference type="EMBL" id="ACE86222.1"/>
    </source>
</evidence>
<dbReference type="EMBL" id="CP000934">
    <property type="protein sequence ID" value="ACE86222.1"/>
    <property type="molecule type" value="Genomic_DNA"/>
</dbReference>
<proteinExistence type="predicted"/>
<dbReference type="STRING" id="498211.CJA_2989"/>
<name>B3PCS9_CELJU</name>
<dbReference type="KEGG" id="cja:CJA_2989"/>
<dbReference type="InterPro" id="IPR051407">
    <property type="entry name" value="Bact_OM_lipoprot/Surf_antigen"/>
</dbReference>
<gene>
    <name evidence="4" type="ordered locus">CJA_2989</name>
</gene>
<sequence length="183" mass="19739">MNKSMMIGTVLGIGIATTGGAIAGYQYLKEPDFAEVVNSQPMTKDIKVPREECRDVTVTQQNPVQDKNRITGKVIGATIGGVLGHQVGGGNGKKAATVAGAIAGGYAGDRVQDNMQKKDTYTTTEKRCSTVYDTREEITGYRVTYRLNGKESVIELPQDPGQRIPVQNGQLVLSPQDTHTQIR</sequence>
<dbReference type="GO" id="GO:0019867">
    <property type="term" value="C:outer membrane"/>
    <property type="evidence" value="ECO:0007669"/>
    <property type="project" value="InterPro"/>
</dbReference>
<protein>
    <recommendedName>
        <fullName evidence="3">Glycine zipper 2TM domain-containing protein</fullName>
    </recommendedName>
</protein>
<feature type="domain" description="Glycine zipper 2TM" evidence="3">
    <location>
        <begin position="72"/>
        <end position="111"/>
    </location>
</feature>
<dbReference type="NCBIfam" id="NF008437">
    <property type="entry name" value="PRK11280.1"/>
    <property type="match status" value="1"/>
</dbReference>
<dbReference type="Pfam" id="PF05433">
    <property type="entry name" value="Rick_17kDa_Anti"/>
    <property type="match status" value="1"/>
</dbReference>
<dbReference type="Proteomes" id="UP000001036">
    <property type="component" value="Chromosome"/>
</dbReference>
<evidence type="ECO:0000256" key="1">
    <source>
        <dbReference type="ARBA" id="ARBA00004370"/>
    </source>
</evidence>
<organism evidence="4 5">
    <name type="scientific">Cellvibrio japonicus (strain Ueda107)</name>
    <name type="common">Pseudomonas fluorescens subsp. cellulosa</name>
    <dbReference type="NCBI Taxonomy" id="498211"/>
    <lineage>
        <taxon>Bacteria</taxon>
        <taxon>Pseudomonadati</taxon>
        <taxon>Pseudomonadota</taxon>
        <taxon>Gammaproteobacteria</taxon>
        <taxon>Cellvibrionales</taxon>
        <taxon>Cellvibrionaceae</taxon>
        <taxon>Cellvibrio</taxon>
    </lineage>
</organism>
<keyword evidence="5" id="KW-1185">Reference proteome</keyword>
<dbReference type="eggNOG" id="COG3134">
    <property type="taxonomic scope" value="Bacteria"/>
</dbReference>
<comment type="subcellular location">
    <subcellularLocation>
        <location evidence="1">Membrane</location>
    </subcellularLocation>
</comment>
<reference evidence="4 5" key="1">
    <citation type="journal article" date="2008" name="J. Bacteriol.">
        <title>Insights into plant cell wall degradation from the genome sequence of the soil bacterium Cellvibrio japonicus.</title>
        <authorList>
            <person name="Deboy R.T."/>
            <person name="Mongodin E.F."/>
            <person name="Fouts D.E."/>
            <person name="Tailford L.E."/>
            <person name="Khouri H."/>
            <person name="Emerson J.B."/>
            <person name="Mohamoud Y."/>
            <person name="Watkins K."/>
            <person name="Henrissat B."/>
            <person name="Gilbert H.J."/>
            <person name="Nelson K.E."/>
        </authorList>
    </citation>
    <scope>NUCLEOTIDE SEQUENCE [LARGE SCALE GENOMIC DNA]</scope>
    <source>
        <strain evidence="4 5">Ueda107</strain>
    </source>
</reference>
<dbReference type="PANTHER" id="PTHR35603">
    <property type="match status" value="1"/>
</dbReference>